<dbReference type="AlphaFoldDB" id="A0A623JTB6"/>
<feature type="non-terminal residue" evidence="8">
    <location>
        <position position="147"/>
    </location>
</feature>
<evidence type="ECO:0000256" key="5">
    <source>
        <dbReference type="ARBA" id="ARBA00022989"/>
    </source>
</evidence>
<keyword evidence="3 8" id="KW-0808">Transferase</keyword>
<accession>A0A623JTB6</accession>
<dbReference type="CDD" id="cd04187">
    <property type="entry name" value="DPM1_like_bac"/>
    <property type="match status" value="1"/>
</dbReference>
<keyword evidence="5" id="KW-1133">Transmembrane helix</keyword>
<dbReference type="InterPro" id="IPR001173">
    <property type="entry name" value="Glyco_trans_2-like"/>
</dbReference>
<sequence length="147" mass="16584">MKISLVVPVFNEEATIPIFYKTVREFEELKPYEVEIVFINDGSKDATESIINKIAASDPLVIPLSFTRNFGKEPALFAGLDHATGDAVIPIDVDLQDPIEVIPHLIEKWQAGADMVLAKRSDRSTDGRMKRKTAEWFYKLHNKISNP</sequence>
<evidence type="ECO:0000256" key="4">
    <source>
        <dbReference type="ARBA" id="ARBA00022692"/>
    </source>
</evidence>
<name>A0A623JTB6_SALER</name>
<dbReference type="RefSeq" id="WP_080092084.1">
    <property type="nucleotide sequence ID" value="NZ_MYJT01000685.1"/>
</dbReference>
<keyword evidence="6" id="KW-0472">Membrane</keyword>
<dbReference type="InterPro" id="IPR050256">
    <property type="entry name" value="Glycosyltransferase_2"/>
</dbReference>
<dbReference type="GO" id="GO:0005886">
    <property type="term" value="C:plasma membrane"/>
    <property type="evidence" value="ECO:0007669"/>
    <property type="project" value="TreeGrafter"/>
</dbReference>
<evidence type="ECO:0000256" key="3">
    <source>
        <dbReference type="ARBA" id="ARBA00022679"/>
    </source>
</evidence>
<evidence type="ECO:0000259" key="7">
    <source>
        <dbReference type="Pfam" id="PF00535"/>
    </source>
</evidence>
<evidence type="ECO:0000256" key="6">
    <source>
        <dbReference type="ARBA" id="ARBA00023136"/>
    </source>
</evidence>
<dbReference type="Gene3D" id="3.90.550.10">
    <property type="entry name" value="Spore Coat Polysaccharide Biosynthesis Protein SpsA, Chain A"/>
    <property type="match status" value="1"/>
</dbReference>
<dbReference type="PANTHER" id="PTHR48090">
    <property type="entry name" value="UNDECAPRENYL-PHOSPHATE 4-DEOXY-4-FORMAMIDO-L-ARABINOSE TRANSFERASE-RELATED"/>
    <property type="match status" value="1"/>
</dbReference>
<gene>
    <name evidence="8" type="ORF">F7N27_14795</name>
</gene>
<dbReference type="Pfam" id="PF00535">
    <property type="entry name" value="Glycos_transf_2"/>
    <property type="match status" value="1"/>
</dbReference>
<dbReference type="EMBL" id="AALFAZ010000039">
    <property type="protein sequence ID" value="ECZ2183021.1"/>
    <property type="molecule type" value="Genomic_DNA"/>
</dbReference>
<dbReference type="InterPro" id="IPR029044">
    <property type="entry name" value="Nucleotide-diphossugar_trans"/>
</dbReference>
<reference evidence="8" key="1">
    <citation type="submission" date="2019-09" db="EMBL/GenBank/DDBJ databases">
        <authorList>
            <consortium name="NARMS: The National Antimicrobial Resistance Monitoring System"/>
        </authorList>
    </citation>
    <scope>NUCLEOTIDE SEQUENCE</scope>
    <source>
        <strain evidence="8">FSIS11924846</strain>
    </source>
</reference>
<feature type="domain" description="Glycosyltransferase 2-like" evidence="7">
    <location>
        <begin position="4"/>
        <end position="135"/>
    </location>
</feature>
<evidence type="ECO:0000256" key="2">
    <source>
        <dbReference type="ARBA" id="ARBA00022676"/>
    </source>
</evidence>
<dbReference type="SUPFAM" id="SSF53448">
    <property type="entry name" value="Nucleotide-diphospho-sugar transferases"/>
    <property type="match status" value="1"/>
</dbReference>
<keyword evidence="2" id="KW-0328">Glycosyltransferase</keyword>
<comment type="subcellular location">
    <subcellularLocation>
        <location evidence="1">Membrane</location>
        <topology evidence="1">Multi-pass membrane protein</topology>
    </subcellularLocation>
</comment>
<organism evidence="8">
    <name type="scientific">Salmonella enterica</name>
    <name type="common">Salmonella choleraesuis</name>
    <dbReference type="NCBI Taxonomy" id="28901"/>
    <lineage>
        <taxon>Bacteria</taxon>
        <taxon>Pseudomonadati</taxon>
        <taxon>Pseudomonadota</taxon>
        <taxon>Gammaproteobacteria</taxon>
        <taxon>Enterobacterales</taxon>
        <taxon>Enterobacteriaceae</taxon>
        <taxon>Salmonella</taxon>
    </lineage>
</organism>
<comment type="caution">
    <text evidence="8">The sequence shown here is derived from an EMBL/GenBank/DDBJ whole genome shotgun (WGS) entry which is preliminary data.</text>
</comment>
<dbReference type="PANTHER" id="PTHR48090:SF1">
    <property type="entry name" value="PROPHAGE BACTOPRENOL GLUCOSYL TRANSFERASE HOMOLOG"/>
    <property type="match status" value="1"/>
</dbReference>
<keyword evidence="4" id="KW-0812">Transmembrane</keyword>
<evidence type="ECO:0000256" key="1">
    <source>
        <dbReference type="ARBA" id="ARBA00004141"/>
    </source>
</evidence>
<proteinExistence type="predicted"/>
<evidence type="ECO:0000313" key="8">
    <source>
        <dbReference type="EMBL" id="ECZ2183021.1"/>
    </source>
</evidence>
<protein>
    <submittedName>
        <fullName evidence="8">Glycosyltransferase family 2 protein</fullName>
    </submittedName>
</protein>
<dbReference type="GO" id="GO:0016757">
    <property type="term" value="F:glycosyltransferase activity"/>
    <property type="evidence" value="ECO:0007669"/>
    <property type="project" value="UniProtKB-KW"/>
</dbReference>